<evidence type="ECO:0000256" key="1">
    <source>
        <dbReference type="SAM" id="SignalP"/>
    </source>
</evidence>
<dbReference type="AlphaFoldDB" id="A0AAE9J0Y7"/>
<name>A0AAE9J0Y7_CAEBR</name>
<evidence type="ECO:0000313" key="2">
    <source>
        <dbReference type="EMBL" id="ULU13784.1"/>
    </source>
</evidence>
<protein>
    <submittedName>
        <fullName evidence="2">Uncharacterized protein</fullName>
    </submittedName>
</protein>
<accession>A0AAE9J0Y7</accession>
<feature type="chain" id="PRO_5042091403" evidence="1">
    <location>
        <begin position="16"/>
        <end position="104"/>
    </location>
</feature>
<feature type="signal peptide" evidence="1">
    <location>
        <begin position="1"/>
        <end position="15"/>
    </location>
</feature>
<organism evidence="2 3">
    <name type="scientific">Caenorhabditis briggsae</name>
    <dbReference type="NCBI Taxonomy" id="6238"/>
    <lineage>
        <taxon>Eukaryota</taxon>
        <taxon>Metazoa</taxon>
        <taxon>Ecdysozoa</taxon>
        <taxon>Nematoda</taxon>
        <taxon>Chromadorea</taxon>
        <taxon>Rhabditida</taxon>
        <taxon>Rhabditina</taxon>
        <taxon>Rhabditomorpha</taxon>
        <taxon>Rhabditoidea</taxon>
        <taxon>Rhabditidae</taxon>
        <taxon>Peloderinae</taxon>
        <taxon>Caenorhabditis</taxon>
    </lineage>
</organism>
<keyword evidence="1" id="KW-0732">Signal</keyword>
<gene>
    <name evidence="2" type="ORF">L3Y34_016345</name>
</gene>
<reference evidence="2 3" key="1">
    <citation type="submission" date="2022-05" db="EMBL/GenBank/DDBJ databases">
        <title>Chromosome-level reference genomes for two strains of Caenorhabditis briggsae: an improved platform for comparative genomics.</title>
        <authorList>
            <person name="Stevens L."/>
            <person name="Andersen E.C."/>
        </authorList>
    </citation>
    <scope>NUCLEOTIDE SEQUENCE [LARGE SCALE GENOMIC DNA]</scope>
    <source>
        <strain evidence="2">QX1410_ONT</strain>
        <tissue evidence="2">Whole-organism</tissue>
    </source>
</reference>
<sequence length="104" mass="11176">MKIVLLVLLLTFVFGIPGFPTSSANSTKPSKTQGSCHAALNRRALIICGSSCQENDLLGLLCNKEKIDEKLLKEICCPTTSDASNDGPASGFLIFDHGEEIKLH</sequence>
<proteinExistence type="predicted"/>
<dbReference type="Proteomes" id="UP000827892">
    <property type="component" value="Chromosome I"/>
</dbReference>
<evidence type="ECO:0000313" key="3">
    <source>
        <dbReference type="Proteomes" id="UP000827892"/>
    </source>
</evidence>
<dbReference type="EMBL" id="CP090891">
    <property type="protein sequence ID" value="ULU13784.1"/>
    <property type="molecule type" value="Genomic_DNA"/>
</dbReference>